<evidence type="ECO:0000256" key="4">
    <source>
        <dbReference type="ARBA" id="ARBA00022759"/>
    </source>
</evidence>
<keyword evidence="6" id="KW-0460">Magnesium</keyword>
<dbReference type="PANTHER" id="PTHR42648:SF11">
    <property type="entry name" value="TRANSPOSON TY4-P GAG-POL POLYPROTEIN"/>
    <property type="match status" value="1"/>
</dbReference>
<evidence type="ECO:0000256" key="10">
    <source>
        <dbReference type="ARBA" id="ARBA00023172"/>
    </source>
</evidence>
<dbReference type="AlphaFoldDB" id="A0A9W9AFA0"/>
<dbReference type="Pfam" id="PF25597">
    <property type="entry name" value="SH3_retrovirus"/>
    <property type="match status" value="1"/>
</dbReference>
<evidence type="ECO:0000256" key="8">
    <source>
        <dbReference type="ARBA" id="ARBA00022918"/>
    </source>
</evidence>
<accession>A0A9W9AFA0</accession>
<evidence type="ECO:0000256" key="7">
    <source>
        <dbReference type="ARBA" id="ARBA00022908"/>
    </source>
</evidence>
<dbReference type="InterPro" id="IPR057670">
    <property type="entry name" value="SH3_retrovirus"/>
</dbReference>
<proteinExistence type="predicted"/>
<evidence type="ECO:0000256" key="9">
    <source>
        <dbReference type="ARBA" id="ARBA00022932"/>
    </source>
</evidence>
<keyword evidence="9" id="KW-0808">Transferase</keyword>
<sequence>LVHAGLPLQFWEDAVCTALYIRLTLPMKTLSNNKTPYEMVHHTAPNLSHLWVWGCQCWIQVSEDIRLKFGDKMIEGIFIGYEDNCIGWRVRDTKGKDHFSDQVVFSESQFGCL</sequence>
<evidence type="ECO:0000256" key="1">
    <source>
        <dbReference type="ARBA" id="ARBA00022695"/>
    </source>
</evidence>
<evidence type="ECO:0000256" key="2">
    <source>
        <dbReference type="ARBA" id="ARBA00022722"/>
    </source>
</evidence>
<dbReference type="Proteomes" id="UP001150238">
    <property type="component" value="Unassembled WGS sequence"/>
</dbReference>
<keyword evidence="4" id="KW-0255">Endonuclease</keyword>
<keyword evidence="2" id="KW-0540">Nuclease</keyword>
<keyword evidence="3" id="KW-0479">Metal-binding</keyword>
<keyword evidence="1" id="KW-0548">Nucleotidyltransferase</keyword>
<evidence type="ECO:0000256" key="5">
    <source>
        <dbReference type="ARBA" id="ARBA00022801"/>
    </source>
</evidence>
<keyword evidence="5" id="KW-0378">Hydrolase</keyword>
<keyword evidence="8" id="KW-0695">RNA-directed DNA polymerase</keyword>
<reference evidence="12" key="2">
    <citation type="journal article" date="2023" name="Proc. Natl. Acad. Sci. U.S.A.">
        <title>A global phylogenomic analysis of the shiitake genus Lentinula.</title>
        <authorList>
            <person name="Sierra-Patev S."/>
            <person name="Min B."/>
            <person name="Naranjo-Ortiz M."/>
            <person name="Looney B."/>
            <person name="Konkel Z."/>
            <person name="Slot J.C."/>
            <person name="Sakamoto Y."/>
            <person name="Steenwyk J.L."/>
            <person name="Rokas A."/>
            <person name="Carro J."/>
            <person name="Camarero S."/>
            <person name="Ferreira P."/>
            <person name="Molpeceres G."/>
            <person name="Ruiz-Duenas F.J."/>
            <person name="Serrano A."/>
            <person name="Henrissat B."/>
            <person name="Drula E."/>
            <person name="Hughes K.W."/>
            <person name="Mata J.L."/>
            <person name="Ishikawa N.K."/>
            <person name="Vargas-Isla R."/>
            <person name="Ushijima S."/>
            <person name="Smith C.A."/>
            <person name="Donoghue J."/>
            <person name="Ahrendt S."/>
            <person name="Andreopoulos W."/>
            <person name="He G."/>
            <person name="LaButti K."/>
            <person name="Lipzen A."/>
            <person name="Ng V."/>
            <person name="Riley R."/>
            <person name="Sandor L."/>
            <person name="Barry K."/>
            <person name="Martinez A.T."/>
            <person name="Xiao Y."/>
            <person name="Gibbons J.G."/>
            <person name="Terashima K."/>
            <person name="Grigoriev I.V."/>
            <person name="Hibbett D."/>
        </authorList>
    </citation>
    <scope>NUCLEOTIDE SEQUENCE</scope>
    <source>
        <strain evidence="12">Sp2 HRB7682 ss15</strain>
    </source>
</reference>
<dbReference type="GO" id="GO:0006310">
    <property type="term" value="P:DNA recombination"/>
    <property type="evidence" value="ECO:0007669"/>
    <property type="project" value="UniProtKB-KW"/>
</dbReference>
<evidence type="ECO:0000256" key="3">
    <source>
        <dbReference type="ARBA" id="ARBA00022723"/>
    </source>
</evidence>
<dbReference type="GO" id="GO:0015074">
    <property type="term" value="P:DNA integration"/>
    <property type="evidence" value="ECO:0007669"/>
    <property type="project" value="UniProtKB-KW"/>
</dbReference>
<dbReference type="PANTHER" id="PTHR42648">
    <property type="entry name" value="TRANSPOSASE, PUTATIVE-RELATED"/>
    <property type="match status" value="1"/>
</dbReference>
<dbReference type="GO" id="GO:0003964">
    <property type="term" value="F:RNA-directed DNA polymerase activity"/>
    <property type="evidence" value="ECO:0007669"/>
    <property type="project" value="UniProtKB-KW"/>
</dbReference>
<dbReference type="GO" id="GO:0046872">
    <property type="term" value="F:metal ion binding"/>
    <property type="evidence" value="ECO:0007669"/>
    <property type="project" value="UniProtKB-KW"/>
</dbReference>
<evidence type="ECO:0000313" key="13">
    <source>
        <dbReference type="Proteomes" id="UP001150238"/>
    </source>
</evidence>
<keyword evidence="10" id="KW-0233">DNA recombination</keyword>
<feature type="non-terminal residue" evidence="12">
    <location>
        <position position="1"/>
    </location>
</feature>
<gene>
    <name evidence="12" type="ORF">C8J55DRAFT_390989</name>
</gene>
<dbReference type="InterPro" id="IPR039537">
    <property type="entry name" value="Retrotran_Ty1/copia-like"/>
</dbReference>
<comment type="caution">
    <text evidence="12">The sequence shown here is derived from an EMBL/GenBank/DDBJ whole genome shotgun (WGS) entry which is preliminary data.</text>
</comment>
<organism evidence="12 13">
    <name type="scientific">Lentinula lateritia</name>
    <dbReference type="NCBI Taxonomy" id="40482"/>
    <lineage>
        <taxon>Eukaryota</taxon>
        <taxon>Fungi</taxon>
        <taxon>Dikarya</taxon>
        <taxon>Basidiomycota</taxon>
        <taxon>Agaricomycotina</taxon>
        <taxon>Agaricomycetes</taxon>
        <taxon>Agaricomycetidae</taxon>
        <taxon>Agaricales</taxon>
        <taxon>Marasmiineae</taxon>
        <taxon>Omphalotaceae</taxon>
        <taxon>Lentinula</taxon>
    </lineage>
</organism>
<reference evidence="12" key="1">
    <citation type="submission" date="2022-08" db="EMBL/GenBank/DDBJ databases">
        <authorList>
            <consortium name="DOE Joint Genome Institute"/>
            <person name="Min B."/>
            <person name="Riley R."/>
            <person name="Sierra-Patev S."/>
            <person name="Naranjo-Ortiz M."/>
            <person name="Looney B."/>
            <person name="Konkel Z."/>
            <person name="Slot J.C."/>
            <person name="Sakamoto Y."/>
            <person name="Steenwyk J.L."/>
            <person name="Rokas A."/>
            <person name="Carro J."/>
            <person name="Camarero S."/>
            <person name="Ferreira P."/>
            <person name="Molpeceres G."/>
            <person name="Ruiz-Duenas F.J."/>
            <person name="Serrano A."/>
            <person name="Henrissat B."/>
            <person name="Drula E."/>
            <person name="Hughes K.W."/>
            <person name="Mata J.L."/>
            <person name="Ishikawa N.K."/>
            <person name="Vargas-Isla R."/>
            <person name="Ushijima S."/>
            <person name="Smith C.A."/>
            <person name="Ahrendt S."/>
            <person name="Andreopoulos W."/>
            <person name="He G."/>
            <person name="Labutti K."/>
            <person name="Lipzen A."/>
            <person name="Ng V."/>
            <person name="Sandor L."/>
            <person name="Barry K."/>
            <person name="Martinez A.T."/>
            <person name="Xiao Y."/>
            <person name="Gibbons J.G."/>
            <person name="Terashima K."/>
            <person name="Hibbett D.S."/>
            <person name="Grigoriev I.V."/>
        </authorList>
    </citation>
    <scope>NUCLEOTIDE SEQUENCE</scope>
    <source>
        <strain evidence="12">Sp2 HRB7682 ss15</strain>
    </source>
</reference>
<evidence type="ECO:0000313" key="12">
    <source>
        <dbReference type="EMBL" id="KAJ4480648.1"/>
    </source>
</evidence>
<feature type="non-terminal residue" evidence="12">
    <location>
        <position position="113"/>
    </location>
</feature>
<dbReference type="GO" id="GO:0003887">
    <property type="term" value="F:DNA-directed DNA polymerase activity"/>
    <property type="evidence" value="ECO:0007669"/>
    <property type="project" value="UniProtKB-KW"/>
</dbReference>
<evidence type="ECO:0000256" key="6">
    <source>
        <dbReference type="ARBA" id="ARBA00022842"/>
    </source>
</evidence>
<dbReference type="GO" id="GO:0004519">
    <property type="term" value="F:endonuclease activity"/>
    <property type="evidence" value="ECO:0007669"/>
    <property type="project" value="UniProtKB-KW"/>
</dbReference>
<evidence type="ECO:0000259" key="11">
    <source>
        <dbReference type="Pfam" id="PF25597"/>
    </source>
</evidence>
<dbReference type="GO" id="GO:0016787">
    <property type="term" value="F:hydrolase activity"/>
    <property type="evidence" value="ECO:0007669"/>
    <property type="project" value="UniProtKB-KW"/>
</dbReference>
<dbReference type="EMBL" id="JANVFS010000015">
    <property type="protein sequence ID" value="KAJ4480648.1"/>
    <property type="molecule type" value="Genomic_DNA"/>
</dbReference>
<keyword evidence="7" id="KW-0229">DNA integration</keyword>
<feature type="domain" description="Retroviral polymerase SH3-like" evidence="11">
    <location>
        <begin position="55"/>
        <end position="109"/>
    </location>
</feature>
<name>A0A9W9AFA0_9AGAR</name>
<keyword evidence="9" id="KW-0239">DNA-directed DNA polymerase</keyword>
<protein>
    <recommendedName>
        <fullName evidence="11">Retroviral polymerase SH3-like domain-containing protein</fullName>
    </recommendedName>
</protein>